<dbReference type="EMBL" id="BKCJ010001995">
    <property type="protein sequence ID" value="GEU45514.1"/>
    <property type="molecule type" value="Genomic_DNA"/>
</dbReference>
<evidence type="ECO:0000256" key="1">
    <source>
        <dbReference type="SAM" id="MobiDB-lite"/>
    </source>
</evidence>
<reference evidence="2" key="1">
    <citation type="journal article" date="2019" name="Sci. Rep.">
        <title>Draft genome of Tanacetum cinerariifolium, the natural source of mosquito coil.</title>
        <authorList>
            <person name="Yamashiro T."/>
            <person name="Shiraishi A."/>
            <person name="Satake H."/>
            <person name="Nakayama K."/>
        </authorList>
    </citation>
    <scope>NUCLEOTIDE SEQUENCE</scope>
</reference>
<proteinExistence type="predicted"/>
<comment type="caution">
    <text evidence="2">The sequence shown here is derived from an EMBL/GenBank/DDBJ whole genome shotgun (WGS) entry which is preliminary data.</text>
</comment>
<protein>
    <submittedName>
        <fullName evidence="2">Uncharacterized protein</fullName>
    </submittedName>
</protein>
<evidence type="ECO:0000313" key="2">
    <source>
        <dbReference type="EMBL" id="GEU45514.1"/>
    </source>
</evidence>
<feature type="region of interest" description="Disordered" evidence="1">
    <location>
        <begin position="28"/>
        <end position="54"/>
    </location>
</feature>
<organism evidence="2">
    <name type="scientific">Tanacetum cinerariifolium</name>
    <name type="common">Dalmatian daisy</name>
    <name type="synonym">Chrysanthemum cinerariifolium</name>
    <dbReference type="NCBI Taxonomy" id="118510"/>
    <lineage>
        <taxon>Eukaryota</taxon>
        <taxon>Viridiplantae</taxon>
        <taxon>Streptophyta</taxon>
        <taxon>Embryophyta</taxon>
        <taxon>Tracheophyta</taxon>
        <taxon>Spermatophyta</taxon>
        <taxon>Magnoliopsida</taxon>
        <taxon>eudicotyledons</taxon>
        <taxon>Gunneridae</taxon>
        <taxon>Pentapetalae</taxon>
        <taxon>asterids</taxon>
        <taxon>campanulids</taxon>
        <taxon>Asterales</taxon>
        <taxon>Asteraceae</taxon>
        <taxon>Asteroideae</taxon>
        <taxon>Anthemideae</taxon>
        <taxon>Anthemidinae</taxon>
        <taxon>Tanacetum</taxon>
    </lineage>
</organism>
<feature type="compositionally biased region" description="Basic and acidic residues" evidence="1">
    <location>
        <begin position="34"/>
        <end position="49"/>
    </location>
</feature>
<sequence length="69" mass="7580">MGVNNTDMLQKVVGQQVSANAVSVGMVVRSINDSPKEPERPSKEDERLRGKLGNPASLEHWITTGFEGW</sequence>
<dbReference type="AlphaFoldDB" id="A0A6L2KCA5"/>
<accession>A0A6L2KCA5</accession>
<name>A0A6L2KCA5_TANCI</name>
<gene>
    <name evidence="2" type="ORF">Tci_017492</name>
</gene>